<name>A0A916NL57_9BACL</name>
<accession>A0A916NL57</accession>
<dbReference type="InterPro" id="IPR008307">
    <property type="entry name" value="UCP018957"/>
</dbReference>
<dbReference type="Proteomes" id="UP000693672">
    <property type="component" value="Unassembled WGS sequence"/>
</dbReference>
<protein>
    <recommendedName>
        <fullName evidence="3">DUF1802 family protein</fullName>
    </recommendedName>
</protein>
<proteinExistence type="predicted"/>
<dbReference type="PIRSF" id="PIRSF018957">
    <property type="entry name" value="UCP018957"/>
    <property type="match status" value="1"/>
</dbReference>
<dbReference type="RefSeq" id="WP_218094894.1">
    <property type="nucleotide sequence ID" value="NZ_CAJVAS010000035.1"/>
</dbReference>
<gene>
    <name evidence="1" type="ORF">PAESOLCIP111_05171</name>
</gene>
<organism evidence="1 2">
    <name type="scientific">Paenibacillus solanacearum</name>
    <dbReference type="NCBI Taxonomy" id="2048548"/>
    <lineage>
        <taxon>Bacteria</taxon>
        <taxon>Bacillati</taxon>
        <taxon>Bacillota</taxon>
        <taxon>Bacilli</taxon>
        <taxon>Bacillales</taxon>
        <taxon>Paenibacillaceae</taxon>
        <taxon>Paenibacillus</taxon>
    </lineage>
</organism>
<evidence type="ECO:0000313" key="1">
    <source>
        <dbReference type="EMBL" id="CAG7646480.1"/>
    </source>
</evidence>
<dbReference type="EMBL" id="CAJVAS010000035">
    <property type="protein sequence ID" value="CAG7646480.1"/>
    <property type="molecule type" value="Genomic_DNA"/>
</dbReference>
<comment type="caution">
    <text evidence="1">The sequence shown here is derived from an EMBL/GenBank/DDBJ whole genome shotgun (WGS) entry which is preliminary data.</text>
</comment>
<dbReference type="InterPro" id="IPR014923">
    <property type="entry name" value="DUF1802"/>
</dbReference>
<sequence length="193" mass="22182">MSDSAIALKEWASAIEALRTGRQIMIMRKGGIREETKHFQVESDSFYLYPTYEHQRKELFKPEFRQWTEETLQEWGGRSGQHAEVEVSCYAELAADILVETQEQLNKLSALHVWTDSFAEERLKWKKTQPLHIMLLKVYALDKPVRLEVKAEYNGCRSWIGLPAESFGSAVKTPVMSDEAFAEAVSRVIDALK</sequence>
<evidence type="ECO:0000313" key="2">
    <source>
        <dbReference type="Proteomes" id="UP000693672"/>
    </source>
</evidence>
<reference evidence="1" key="1">
    <citation type="submission" date="2021-06" db="EMBL/GenBank/DDBJ databases">
        <authorList>
            <person name="Criscuolo A."/>
        </authorList>
    </citation>
    <scope>NUCLEOTIDE SEQUENCE</scope>
    <source>
        <strain evidence="1">CIP111600</strain>
    </source>
</reference>
<evidence type="ECO:0008006" key="3">
    <source>
        <dbReference type="Google" id="ProtNLM"/>
    </source>
</evidence>
<dbReference type="Pfam" id="PF08819">
    <property type="entry name" value="DUF1802"/>
    <property type="match status" value="1"/>
</dbReference>
<keyword evidence="2" id="KW-1185">Reference proteome</keyword>
<dbReference type="AlphaFoldDB" id="A0A916NL57"/>